<dbReference type="OrthoDB" id="8566581at2"/>
<keyword evidence="3" id="KW-1185">Reference proteome</keyword>
<reference evidence="2 3" key="1">
    <citation type="submission" date="2019-03" db="EMBL/GenBank/DDBJ databases">
        <title>Genomic Encyclopedia of Type Strains, Phase IV (KMG-IV): sequencing the most valuable type-strain genomes for metagenomic binning, comparative biology and taxonomic classification.</title>
        <authorList>
            <person name="Goeker M."/>
        </authorList>
    </citation>
    <scope>NUCLEOTIDE SEQUENCE [LARGE SCALE GENOMIC DNA]</scope>
    <source>
        <strain evidence="2 3">DSM 100048</strain>
    </source>
</reference>
<evidence type="ECO:0000256" key="1">
    <source>
        <dbReference type="SAM" id="MobiDB-lite"/>
    </source>
</evidence>
<name>A0A4R3VG70_9BURK</name>
<feature type="compositionally biased region" description="Basic and acidic residues" evidence="1">
    <location>
        <begin position="192"/>
        <end position="204"/>
    </location>
</feature>
<proteinExistence type="predicted"/>
<gene>
    <name evidence="2" type="ORF">EV686_101249</name>
</gene>
<dbReference type="AlphaFoldDB" id="A0A4R3VG70"/>
<protein>
    <submittedName>
        <fullName evidence="2">Uncharacterized protein</fullName>
    </submittedName>
</protein>
<evidence type="ECO:0000313" key="3">
    <source>
        <dbReference type="Proteomes" id="UP000294692"/>
    </source>
</evidence>
<comment type="caution">
    <text evidence="2">The sequence shown here is derived from an EMBL/GenBank/DDBJ whole genome shotgun (WGS) entry which is preliminary data.</text>
</comment>
<dbReference type="EMBL" id="SMBX01000001">
    <property type="protein sequence ID" value="TCV02792.1"/>
    <property type="molecule type" value="Genomic_DNA"/>
</dbReference>
<dbReference type="InterPro" id="IPR050026">
    <property type="entry name" value="PHA_gran_PhaM_N"/>
</dbReference>
<dbReference type="RefSeq" id="WP_132472657.1">
    <property type="nucleotide sequence ID" value="NZ_JBEBWM010000019.1"/>
</dbReference>
<feature type="region of interest" description="Disordered" evidence="1">
    <location>
        <begin position="189"/>
        <end position="238"/>
    </location>
</feature>
<dbReference type="NCBIfam" id="NF043076">
    <property type="entry name" value="PHA_gran_PhaM"/>
    <property type="match status" value="1"/>
</dbReference>
<feature type="compositionally biased region" description="Low complexity" evidence="1">
    <location>
        <begin position="209"/>
        <end position="226"/>
    </location>
</feature>
<dbReference type="Proteomes" id="UP000294692">
    <property type="component" value="Unassembled WGS sequence"/>
</dbReference>
<feature type="compositionally biased region" description="Basic residues" evidence="1">
    <location>
        <begin position="228"/>
        <end position="238"/>
    </location>
</feature>
<accession>A0A4R3VG70</accession>
<sequence length="238" mass="24252">MDRNSGNPFVLPGFGQSGEIGQNPLLASMEMMRQAWESLAGQGGFGASAMAPSLSEDELARRISDLRAVENWLRMNLAVLSNTIQGMEVQRATIATLKTFAASAAGAGPASQAASPLEVVLGMRPDAAASSAGHAPAAEEKPADGAAAFDAAAATEATQAWWSLLQEQFNTLAAATTATMQGVAASVAPAEEAGKKSAPKEAAARRTKAAAAPAKKTARKTPGAGARKTAKTGKPARH</sequence>
<organism evidence="2 3">
    <name type="scientific">Paracandidimonas soli</name>
    <dbReference type="NCBI Taxonomy" id="1917182"/>
    <lineage>
        <taxon>Bacteria</taxon>
        <taxon>Pseudomonadati</taxon>
        <taxon>Pseudomonadota</taxon>
        <taxon>Betaproteobacteria</taxon>
        <taxon>Burkholderiales</taxon>
        <taxon>Alcaligenaceae</taxon>
        <taxon>Paracandidimonas</taxon>
    </lineage>
</organism>
<evidence type="ECO:0000313" key="2">
    <source>
        <dbReference type="EMBL" id="TCV02792.1"/>
    </source>
</evidence>
<feature type="region of interest" description="Disordered" evidence="1">
    <location>
        <begin position="131"/>
        <end position="150"/>
    </location>
</feature>